<dbReference type="PROSITE" id="PS51276">
    <property type="entry name" value="PEPTIDASE_C56_PFPI"/>
    <property type="match status" value="1"/>
</dbReference>
<evidence type="ECO:0000259" key="2">
    <source>
        <dbReference type="Pfam" id="PF01965"/>
    </source>
</evidence>
<comment type="caution">
    <text evidence="3">The sequence shown here is derived from an EMBL/GenBank/DDBJ whole genome shotgun (WGS) entry which is preliminary data.</text>
</comment>
<dbReference type="InterPro" id="IPR029062">
    <property type="entry name" value="Class_I_gatase-like"/>
</dbReference>
<dbReference type="PANTHER" id="PTHR42733">
    <property type="entry name" value="DJ-1 PROTEIN"/>
    <property type="match status" value="1"/>
</dbReference>
<dbReference type="InterPro" id="IPR006286">
    <property type="entry name" value="C56_PfpI-like"/>
</dbReference>
<organism evidence="3 4">
    <name type="scientific">Algisphaera agarilytica</name>
    <dbReference type="NCBI Taxonomy" id="1385975"/>
    <lineage>
        <taxon>Bacteria</taxon>
        <taxon>Pseudomonadati</taxon>
        <taxon>Planctomycetota</taxon>
        <taxon>Phycisphaerae</taxon>
        <taxon>Phycisphaerales</taxon>
        <taxon>Phycisphaeraceae</taxon>
        <taxon>Algisphaera</taxon>
    </lineage>
</organism>
<dbReference type="InterPro" id="IPR002818">
    <property type="entry name" value="DJ-1/PfpI"/>
</dbReference>
<keyword evidence="3" id="KW-0378">Hydrolase</keyword>
<feature type="domain" description="DJ-1/PfpI" evidence="2">
    <location>
        <begin position="8"/>
        <end position="173"/>
    </location>
</feature>
<dbReference type="SUPFAM" id="SSF52317">
    <property type="entry name" value="Class I glutamine amidotransferase-like"/>
    <property type="match status" value="1"/>
</dbReference>
<proteinExistence type="inferred from homology"/>
<name>A0A7X0H904_9BACT</name>
<gene>
    <name evidence="3" type="ORF">HNQ40_001851</name>
</gene>
<dbReference type="Proteomes" id="UP000541810">
    <property type="component" value="Unassembled WGS sequence"/>
</dbReference>
<evidence type="ECO:0000256" key="1">
    <source>
        <dbReference type="ARBA" id="ARBA00008542"/>
    </source>
</evidence>
<protein>
    <submittedName>
        <fullName evidence="3">Protease I</fullName>
        <ecNumber evidence="3">3.2.-.-</ecNumber>
    </submittedName>
</protein>
<accession>A0A7X0H904</accession>
<evidence type="ECO:0000313" key="4">
    <source>
        <dbReference type="Proteomes" id="UP000541810"/>
    </source>
</evidence>
<dbReference type="GO" id="GO:0008233">
    <property type="term" value="F:peptidase activity"/>
    <property type="evidence" value="ECO:0007669"/>
    <property type="project" value="UniProtKB-KW"/>
</dbReference>
<dbReference type="Gene3D" id="3.40.50.880">
    <property type="match status" value="1"/>
</dbReference>
<dbReference type="PANTHER" id="PTHR42733:SF13">
    <property type="entry name" value="DJ-1_PFPI DOMAIN-CONTAINING PROTEIN"/>
    <property type="match status" value="1"/>
</dbReference>
<comment type="similarity">
    <text evidence="1">Belongs to the peptidase C56 family.</text>
</comment>
<evidence type="ECO:0000313" key="3">
    <source>
        <dbReference type="EMBL" id="MBB6430045.1"/>
    </source>
</evidence>
<dbReference type="GO" id="GO:0006508">
    <property type="term" value="P:proteolysis"/>
    <property type="evidence" value="ECO:0007669"/>
    <property type="project" value="UniProtKB-KW"/>
</dbReference>
<dbReference type="EMBL" id="JACHGY010000001">
    <property type="protein sequence ID" value="MBB6430045.1"/>
    <property type="molecule type" value="Genomic_DNA"/>
</dbReference>
<dbReference type="CDD" id="cd03134">
    <property type="entry name" value="GATase1_PfpI_like"/>
    <property type="match status" value="1"/>
</dbReference>
<dbReference type="AlphaFoldDB" id="A0A7X0H904"/>
<dbReference type="NCBIfam" id="TIGR01382">
    <property type="entry name" value="PfpI"/>
    <property type="match status" value="1"/>
</dbReference>
<reference evidence="3 4" key="1">
    <citation type="submission" date="2020-08" db="EMBL/GenBank/DDBJ databases">
        <title>Genomic Encyclopedia of Type Strains, Phase IV (KMG-IV): sequencing the most valuable type-strain genomes for metagenomic binning, comparative biology and taxonomic classification.</title>
        <authorList>
            <person name="Goeker M."/>
        </authorList>
    </citation>
    <scope>NUCLEOTIDE SEQUENCE [LARGE SCALE GENOMIC DNA]</scope>
    <source>
        <strain evidence="3 4">DSM 103725</strain>
    </source>
</reference>
<keyword evidence="3" id="KW-0326">Glycosidase</keyword>
<keyword evidence="4" id="KW-1185">Reference proteome</keyword>
<dbReference type="EC" id="3.2.-.-" evidence="3"/>
<dbReference type="RefSeq" id="WP_184677586.1">
    <property type="nucleotide sequence ID" value="NZ_JACHGY010000001.1"/>
</dbReference>
<keyword evidence="3" id="KW-0645">Protease</keyword>
<dbReference type="GO" id="GO:0016798">
    <property type="term" value="F:hydrolase activity, acting on glycosyl bonds"/>
    <property type="evidence" value="ECO:0007669"/>
    <property type="project" value="UniProtKB-KW"/>
</dbReference>
<dbReference type="Pfam" id="PF01965">
    <property type="entry name" value="DJ-1_PfpI"/>
    <property type="match status" value="1"/>
</dbReference>
<sequence length="177" mass="19510">MTKPLENKRVLIFVGDDYEDQELQYPKYRLREAGAEVTIAGLEAGVVYQGKYSYPQKSDAAVRDLSADDFDALVVPGGWMPDKLRRYDEVKQITKAIADAGKPIASVCHGPWIDISAGIVKGVTYTSTPGLTDDLTNAGAVWVDQEVCVDEKHQRVSSRRPDDLPAFMAALIAMMMN</sequence>